<evidence type="ECO:0000313" key="2">
    <source>
        <dbReference type="Proteomes" id="UP001218188"/>
    </source>
</evidence>
<dbReference type="AlphaFoldDB" id="A0AAD6S407"/>
<reference evidence="1" key="1">
    <citation type="submission" date="2023-03" db="EMBL/GenBank/DDBJ databases">
        <title>Massive genome expansion in bonnet fungi (Mycena s.s.) driven by repeated elements and novel gene families across ecological guilds.</title>
        <authorList>
            <consortium name="Lawrence Berkeley National Laboratory"/>
            <person name="Harder C.B."/>
            <person name="Miyauchi S."/>
            <person name="Viragh M."/>
            <person name="Kuo A."/>
            <person name="Thoen E."/>
            <person name="Andreopoulos B."/>
            <person name="Lu D."/>
            <person name="Skrede I."/>
            <person name="Drula E."/>
            <person name="Henrissat B."/>
            <person name="Morin E."/>
            <person name="Kohler A."/>
            <person name="Barry K."/>
            <person name="LaButti K."/>
            <person name="Morin E."/>
            <person name="Salamov A."/>
            <person name="Lipzen A."/>
            <person name="Mereny Z."/>
            <person name="Hegedus B."/>
            <person name="Baldrian P."/>
            <person name="Stursova M."/>
            <person name="Weitz H."/>
            <person name="Taylor A."/>
            <person name="Grigoriev I.V."/>
            <person name="Nagy L.G."/>
            <person name="Martin F."/>
            <person name="Kauserud H."/>
        </authorList>
    </citation>
    <scope>NUCLEOTIDE SEQUENCE</scope>
    <source>
        <strain evidence="1">CBHHK200</strain>
    </source>
</reference>
<keyword evidence="2" id="KW-1185">Reference proteome</keyword>
<organism evidence="1 2">
    <name type="scientific">Mycena alexandri</name>
    <dbReference type="NCBI Taxonomy" id="1745969"/>
    <lineage>
        <taxon>Eukaryota</taxon>
        <taxon>Fungi</taxon>
        <taxon>Dikarya</taxon>
        <taxon>Basidiomycota</taxon>
        <taxon>Agaricomycotina</taxon>
        <taxon>Agaricomycetes</taxon>
        <taxon>Agaricomycetidae</taxon>
        <taxon>Agaricales</taxon>
        <taxon>Marasmiineae</taxon>
        <taxon>Mycenaceae</taxon>
        <taxon>Mycena</taxon>
    </lineage>
</organism>
<sequence>MTSSNPPLVLPPPQEHINEGLDHLLPGLPVYNHVQLAAARDEDQYEHGERILVGLKDFVFDLSRIKAYIGPGKLFASYGWRDISYALTKSSNLTEDTLVEGYTCMSPAELELLDKWVALFLKRFQVVGRMEVHA</sequence>
<dbReference type="EMBL" id="JARJCM010000274">
    <property type="protein sequence ID" value="KAJ7020088.1"/>
    <property type="molecule type" value="Genomic_DNA"/>
</dbReference>
<comment type="caution">
    <text evidence="1">The sequence shown here is derived from an EMBL/GenBank/DDBJ whole genome shotgun (WGS) entry which is preliminary data.</text>
</comment>
<gene>
    <name evidence="1" type="ORF">C8F04DRAFT_1145479</name>
</gene>
<protein>
    <submittedName>
        <fullName evidence="1">Uncharacterized protein</fullName>
    </submittedName>
</protein>
<evidence type="ECO:0000313" key="1">
    <source>
        <dbReference type="EMBL" id="KAJ7020088.1"/>
    </source>
</evidence>
<dbReference type="InterPro" id="IPR036400">
    <property type="entry name" value="Cyt_B5-like_heme/steroid_sf"/>
</dbReference>
<proteinExistence type="predicted"/>
<dbReference type="SUPFAM" id="SSF55856">
    <property type="entry name" value="Cytochrome b5-like heme/steroid binding domain"/>
    <property type="match status" value="1"/>
</dbReference>
<dbReference type="Proteomes" id="UP001218188">
    <property type="component" value="Unassembled WGS sequence"/>
</dbReference>
<dbReference type="Gene3D" id="3.10.120.10">
    <property type="entry name" value="Cytochrome b5-like heme/steroid binding domain"/>
    <property type="match status" value="1"/>
</dbReference>
<name>A0AAD6S407_9AGAR</name>
<accession>A0AAD6S407</accession>